<keyword evidence="2" id="KW-0732">Signal</keyword>
<keyword evidence="6" id="KW-0812">Transmembrane</keyword>
<dbReference type="SUPFAM" id="SSF52833">
    <property type="entry name" value="Thioredoxin-like"/>
    <property type="match status" value="1"/>
</dbReference>
<dbReference type="GO" id="GO:0016491">
    <property type="term" value="F:oxidoreductase activity"/>
    <property type="evidence" value="ECO:0007669"/>
    <property type="project" value="UniProtKB-KW"/>
</dbReference>
<evidence type="ECO:0000256" key="2">
    <source>
        <dbReference type="ARBA" id="ARBA00022729"/>
    </source>
</evidence>
<dbReference type="InterPro" id="IPR036249">
    <property type="entry name" value="Thioredoxin-like_sf"/>
</dbReference>
<dbReference type="Gene3D" id="1.10.4030.10">
    <property type="entry name" value="Porin chaperone SurA, peptide-binding domain"/>
    <property type="match status" value="1"/>
</dbReference>
<organism evidence="8 9">
    <name type="scientific">Desulforhabdus amnigena</name>
    <dbReference type="NCBI Taxonomy" id="40218"/>
    <lineage>
        <taxon>Bacteria</taxon>
        <taxon>Pseudomonadati</taxon>
        <taxon>Thermodesulfobacteriota</taxon>
        <taxon>Syntrophobacteria</taxon>
        <taxon>Syntrophobacterales</taxon>
        <taxon>Syntrophobacteraceae</taxon>
        <taxon>Desulforhabdus</taxon>
    </lineage>
</organism>
<proteinExistence type="inferred from homology"/>
<dbReference type="PANTHER" id="PTHR13887">
    <property type="entry name" value="GLUTATHIONE S-TRANSFERASE KAPPA"/>
    <property type="match status" value="1"/>
</dbReference>
<evidence type="ECO:0000256" key="1">
    <source>
        <dbReference type="ARBA" id="ARBA00005791"/>
    </source>
</evidence>
<keyword evidence="4" id="KW-1015">Disulfide bond</keyword>
<sequence>MVLGLKKENLLLALSILGLIVAAVAGLAEYVQWIGALCSGFSTGCKETAQFTLLGLPLWIWGVGYYLSLLLLLFFKVRGAIFWWVAPAIGVEFSLVWIMYSISALCVFCLANLLVVLLILVVFLEKERLWQTLAVSLLAFLISVFVITKENQTMASPMTKMEDHESGIAAVVKGQAITNRELENPLAFKILDLEKQIYKLKRDRLNDMITEMLLEGEAHKKGISIQELIDDAILSKPIEVSDDEVEKFYIENRARWPEWDGSEEDLKKQIKASLTRQKAYDKAKKFAWSLASKDDVIVYLKEPQLPNADVSIGDNMSDGPADAPVTIVEFSDYECPVCRKTHVLTKEIKEMYKGKIRWVFKDFPLRQHQWASLAAEAARCAGEQGKFWEYQDRLYSSDKELTVEQLSFIAKDLGMKPEPFAACLSNGKYRNEVEKDRQEGKVNGVSTTPTYVINGKFVPGAPTLEQFKEMIEAELAKTKPKS</sequence>
<keyword evidence="6" id="KW-0472">Membrane</keyword>
<dbReference type="InterPro" id="IPR027304">
    <property type="entry name" value="Trigger_fact/SurA_dom_sf"/>
</dbReference>
<feature type="transmembrane region" description="Helical" evidence="6">
    <location>
        <begin position="97"/>
        <end position="123"/>
    </location>
</feature>
<gene>
    <name evidence="8" type="ORF">DAMNIGENAA_06390</name>
</gene>
<dbReference type="Gene3D" id="1.20.1440.130">
    <property type="entry name" value="VKOR domain"/>
    <property type="match status" value="1"/>
</dbReference>
<dbReference type="PROSITE" id="PS51352">
    <property type="entry name" value="THIOREDOXIN_2"/>
    <property type="match status" value="1"/>
</dbReference>
<keyword evidence="6" id="KW-1133">Transmembrane helix</keyword>
<evidence type="ECO:0000313" key="9">
    <source>
        <dbReference type="Proteomes" id="UP001144372"/>
    </source>
</evidence>
<evidence type="ECO:0000256" key="5">
    <source>
        <dbReference type="ARBA" id="ARBA00023284"/>
    </source>
</evidence>
<dbReference type="Gene3D" id="3.40.30.10">
    <property type="entry name" value="Glutaredoxin"/>
    <property type="match status" value="1"/>
</dbReference>
<evidence type="ECO:0000259" key="7">
    <source>
        <dbReference type="PROSITE" id="PS51352"/>
    </source>
</evidence>
<comment type="similarity">
    <text evidence="1">Belongs to the thioredoxin family. DsbA subfamily.</text>
</comment>
<evidence type="ECO:0000256" key="3">
    <source>
        <dbReference type="ARBA" id="ARBA00023002"/>
    </source>
</evidence>
<dbReference type="RefSeq" id="WP_281792222.1">
    <property type="nucleotide sequence ID" value="NZ_BSDR01000001.1"/>
</dbReference>
<dbReference type="Pfam" id="PF13462">
    <property type="entry name" value="Thioredoxin_4"/>
    <property type="match status" value="1"/>
</dbReference>
<keyword evidence="5" id="KW-0676">Redox-active center</keyword>
<evidence type="ECO:0000256" key="6">
    <source>
        <dbReference type="SAM" id="Phobius"/>
    </source>
</evidence>
<name>A0A9W6D4T6_9BACT</name>
<dbReference type="EMBL" id="BSDR01000001">
    <property type="protein sequence ID" value="GLI33206.1"/>
    <property type="molecule type" value="Genomic_DNA"/>
</dbReference>
<keyword evidence="3" id="KW-0560">Oxidoreductase</keyword>
<dbReference type="InterPro" id="IPR013766">
    <property type="entry name" value="Thioredoxin_domain"/>
</dbReference>
<keyword evidence="9" id="KW-1185">Reference proteome</keyword>
<dbReference type="PANTHER" id="PTHR13887:SF14">
    <property type="entry name" value="DISULFIDE BOND FORMATION PROTEIN D"/>
    <property type="match status" value="1"/>
</dbReference>
<reference evidence="8" key="1">
    <citation type="submission" date="2022-12" db="EMBL/GenBank/DDBJ databases">
        <title>Reference genome sequencing for broad-spectrum identification of bacterial and archaeal isolates by mass spectrometry.</title>
        <authorList>
            <person name="Sekiguchi Y."/>
            <person name="Tourlousse D.M."/>
        </authorList>
    </citation>
    <scope>NUCLEOTIDE SEQUENCE</scope>
    <source>
        <strain evidence="8">ASRB1</strain>
    </source>
</reference>
<dbReference type="SUPFAM" id="SSF109998">
    <property type="entry name" value="Triger factor/SurA peptide-binding domain-like"/>
    <property type="match status" value="1"/>
</dbReference>
<dbReference type="AlphaFoldDB" id="A0A9W6D4T6"/>
<accession>A0A9W6D4T6</accession>
<dbReference type="Proteomes" id="UP001144372">
    <property type="component" value="Unassembled WGS sequence"/>
</dbReference>
<feature type="domain" description="Thioredoxin" evidence="7">
    <location>
        <begin position="296"/>
        <end position="476"/>
    </location>
</feature>
<comment type="caution">
    <text evidence="8">The sequence shown here is derived from an EMBL/GenBank/DDBJ whole genome shotgun (WGS) entry which is preliminary data.</text>
</comment>
<dbReference type="InterPro" id="IPR012336">
    <property type="entry name" value="Thioredoxin-like_fold"/>
</dbReference>
<evidence type="ECO:0000256" key="4">
    <source>
        <dbReference type="ARBA" id="ARBA00023157"/>
    </source>
</evidence>
<feature type="transmembrane region" description="Helical" evidence="6">
    <location>
        <begin position="129"/>
        <end position="148"/>
    </location>
</feature>
<dbReference type="InterPro" id="IPR038354">
    <property type="entry name" value="VKOR_sf"/>
</dbReference>
<evidence type="ECO:0000313" key="8">
    <source>
        <dbReference type="EMBL" id="GLI33206.1"/>
    </source>
</evidence>
<protein>
    <recommendedName>
        <fullName evidence="7">Thioredoxin domain-containing protein</fullName>
    </recommendedName>
</protein>